<protein>
    <submittedName>
        <fullName evidence="1">Uncharacterized protein</fullName>
    </submittedName>
</protein>
<comment type="caution">
    <text evidence="1">The sequence shown here is derived from an EMBL/GenBank/DDBJ whole genome shotgun (WGS) entry which is preliminary data.</text>
</comment>
<organism evidence="1 2">
    <name type="scientific">Apolygus lucorum</name>
    <name type="common">Small green plant bug</name>
    <name type="synonym">Lygocoris lucorum</name>
    <dbReference type="NCBI Taxonomy" id="248454"/>
    <lineage>
        <taxon>Eukaryota</taxon>
        <taxon>Metazoa</taxon>
        <taxon>Ecdysozoa</taxon>
        <taxon>Arthropoda</taxon>
        <taxon>Hexapoda</taxon>
        <taxon>Insecta</taxon>
        <taxon>Pterygota</taxon>
        <taxon>Neoptera</taxon>
        <taxon>Paraneoptera</taxon>
        <taxon>Hemiptera</taxon>
        <taxon>Heteroptera</taxon>
        <taxon>Panheteroptera</taxon>
        <taxon>Cimicomorpha</taxon>
        <taxon>Miridae</taxon>
        <taxon>Mirini</taxon>
        <taxon>Apolygus</taxon>
    </lineage>
</organism>
<proteinExistence type="predicted"/>
<name>A0A6A4KHE5_APOLU</name>
<dbReference type="AlphaFoldDB" id="A0A6A4KHE5"/>
<dbReference type="EMBL" id="WIXP02000001">
    <property type="protein sequence ID" value="KAF6216200.1"/>
    <property type="molecule type" value="Genomic_DNA"/>
</dbReference>
<sequence length="243" mass="27677">MLFVLLLCTVPLVHQVYSDIYRPCDLAQLLYANLEAHGATVVNQIPLLVCVAGYHQFDTDYKAGAYIIENNHIDEWNTTVSVLLYDFKGLFGLSRRDYLRLEEGNSSVPNEALYFLKQVIHLNHSPMPLHPTHVFFNKICSGEYVKNVSCKLNDYVQFGFEIPVPLRHDINDLEPRKPDEPKPTTAENSATIDTNHLHVSCEKYKGNSGIFSETIGYVIESLIFWTIGAIFYTFRPMCVEGIL</sequence>
<keyword evidence="2" id="KW-1185">Reference proteome</keyword>
<accession>A0A6A4KHE5</accession>
<evidence type="ECO:0000313" key="2">
    <source>
        <dbReference type="Proteomes" id="UP000466442"/>
    </source>
</evidence>
<reference evidence="1" key="1">
    <citation type="journal article" date="2021" name="Mol. Ecol. Resour.">
        <title>Apolygus lucorum genome provides insights into omnivorousness and mesophyll feeding.</title>
        <authorList>
            <person name="Liu Y."/>
            <person name="Liu H."/>
            <person name="Wang H."/>
            <person name="Huang T."/>
            <person name="Liu B."/>
            <person name="Yang B."/>
            <person name="Yin L."/>
            <person name="Li B."/>
            <person name="Zhang Y."/>
            <person name="Zhang S."/>
            <person name="Jiang F."/>
            <person name="Zhang X."/>
            <person name="Ren Y."/>
            <person name="Wang B."/>
            <person name="Wang S."/>
            <person name="Lu Y."/>
            <person name="Wu K."/>
            <person name="Fan W."/>
            <person name="Wang G."/>
        </authorList>
    </citation>
    <scope>NUCLEOTIDE SEQUENCE</scope>
    <source>
        <strain evidence="1">12Hb</strain>
    </source>
</reference>
<dbReference type="Proteomes" id="UP000466442">
    <property type="component" value="Linkage Group LG1"/>
</dbReference>
<evidence type="ECO:0000313" key="1">
    <source>
        <dbReference type="EMBL" id="KAF6216200.1"/>
    </source>
</evidence>
<gene>
    <name evidence="1" type="ORF">GE061_000540</name>
</gene>